<protein>
    <submittedName>
        <fullName evidence="1">Uncharacterized protein</fullName>
    </submittedName>
</protein>
<reference evidence="1" key="1">
    <citation type="submission" date="2020-11" db="EMBL/GenBank/DDBJ databases">
        <authorList>
            <person name="Tran Van P."/>
        </authorList>
    </citation>
    <scope>NUCLEOTIDE SEQUENCE</scope>
</reference>
<evidence type="ECO:0000313" key="1">
    <source>
        <dbReference type="EMBL" id="CAD7201565.1"/>
    </source>
</evidence>
<proteinExistence type="predicted"/>
<dbReference type="EMBL" id="OA568483">
    <property type="protein sequence ID" value="CAD7201565.1"/>
    <property type="molecule type" value="Genomic_DNA"/>
</dbReference>
<gene>
    <name evidence="1" type="ORF">TDIB3V08_LOCUS7761</name>
</gene>
<organism evidence="1">
    <name type="scientific">Timema douglasi</name>
    <name type="common">Walking stick</name>
    <dbReference type="NCBI Taxonomy" id="61478"/>
    <lineage>
        <taxon>Eukaryota</taxon>
        <taxon>Metazoa</taxon>
        <taxon>Ecdysozoa</taxon>
        <taxon>Arthropoda</taxon>
        <taxon>Hexapoda</taxon>
        <taxon>Insecta</taxon>
        <taxon>Pterygota</taxon>
        <taxon>Neoptera</taxon>
        <taxon>Polyneoptera</taxon>
        <taxon>Phasmatodea</taxon>
        <taxon>Timematodea</taxon>
        <taxon>Timematoidea</taxon>
        <taxon>Timematidae</taxon>
        <taxon>Timema</taxon>
    </lineage>
</organism>
<accession>A0A7R8ZDQ0</accession>
<name>A0A7R8ZDQ0_TIMDO</name>
<sequence>MTQDTLSKENSPSIITSEPTLREQQCSLYLAVPPSSPPLLCTHAHNRQTPRASILPGLVTSLQVELPHSTLWPNIPASGMTYWCTLERKHKAKKQGDLKVRMTFSSEKNHQVASQEHRHLLRLLLLHELDKSKTDMSESVDDCFNEEDDHDEEIFSKELEVALRVSHSSLMSSDKMKPRSRDWAEKMFWEATKKLIPSCMNAIRKIRRLTPSERHTSNLISSILRLGLGASPMASVPHEVLVMQLSTTCPQVQHYNNDKCAA</sequence>
<dbReference type="AlphaFoldDB" id="A0A7R8ZDQ0"/>